<feature type="domain" description="Periplasmic binding protein" evidence="4">
    <location>
        <begin position="36"/>
        <end position="294"/>
    </location>
</feature>
<feature type="chain" id="PRO_5039690295" evidence="3">
    <location>
        <begin position="26"/>
        <end position="350"/>
    </location>
</feature>
<dbReference type="InterPro" id="IPR025997">
    <property type="entry name" value="SBP_2_dom"/>
</dbReference>
<gene>
    <name evidence="5" type="ORF">PM3016_2804</name>
</gene>
<sequence>MSRLTTKAGLIGGALLLLLTACSPAEPAGQQDKTVIGFSMHNLIDERWQRDRDHFEASIREAGADVITLTAGGDENKQAAQAEKLLERGVDVLVIVAQNTESPLLGAVIEKAHSKGVKVLSYARLIKNADTDFYVSIDNVKVGELQAEEILKRAPQGNYVYIGGGQTDNNAVLLRDGSIRVLEKHKDRVTVVADDYSADWKPEEAYKHMKAALARTGGSIQGVVAANDGTAGAAVQALSELGLAGKVPVSGQDAELEALQRVVRGTQAMTIFLPIENMAKAAADAALAFAGGQEPVSNHKVPNGKKDVPSHLLEPVVVTKENVATTVVKAGYAAMEDVFQGVPKEQWPQP</sequence>
<dbReference type="STRING" id="1116391.PM3016_2804"/>
<protein>
    <submittedName>
        <fullName evidence="5">Ribose ABC transporter periplasmic component</fullName>
    </submittedName>
</protein>
<evidence type="ECO:0000256" key="3">
    <source>
        <dbReference type="SAM" id="SignalP"/>
    </source>
</evidence>
<dbReference type="Gene3D" id="3.40.50.2300">
    <property type="match status" value="2"/>
</dbReference>
<evidence type="ECO:0000313" key="5">
    <source>
        <dbReference type="EMBL" id="AFC29680.1"/>
    </source>
</evidence>
<accession>H6NJK0</accession>
<keyword evidence="2 3" id="KW-0732">Signal</keyword>
<organism evidence="5 6">
    <name type="scientific">Paenibacillus mucilaginosus 3016</name>
    <dbReference type="NCBI Taxonomy" id="1116391"/>
    <lineage>
        <taxon>Bacteria</taxon>
        <taxon>Bacillati</taxon>
        <taxon>Bacillota</taxon>
        <taxon>Bacilli</taxon>
        <taxon>Bacillales</taxon>
        <taxon>Paenibacillaceae</taxon>
        <taxon>Paenibacillus</taxon>
    </lineage>
</organism>
<dbReference type="AlphaFoldDB" id="H6NJK0"/>
<dbReference type="KEGG" id="pmq:PM3016_2804"/>
<dbReference type="EMBL" id="CP003235">
    <property type="protein sequence ID" value="AFC29680.1"/>
    <property type="molecule type" value="Genomic_DNA"/>
</dbReference>
<dbReference type="GO" id="GO:0030246">
    <property type="term" value="F:carbohydrate binding"/>
    <property type="evidence" value="ECO:0007669"/>
    <property type="project" value="TreeGrafter"/>
</dbReference>
<dbReference type="InterPro" id="IPR028082">
    <property type="entry name" value="Peripla_BP_I"/>
</dbReference>
<reference evidence="5 6" key="1">
    <citation type="journal article" date="2012" name="J. Bacteriol.">
        <title>Complete Genome Sequence of Paenibacillus mucilaginosus 3016, a Bacterium Functional as Microbial Fertilizer.</title>
        <authorList>
            <person name="Ma M."/>
            <person name="Wang Z."/>
            <person name="Li L."/>
            <person name="Jiang X."/>
            <person name="Guan D."/>
            <person name="Cao F."/>
            <person name="Chen H."/>
            <person name="Wang X."/>
            <person name="Shen D."/>
            <person name="Du B."/>
            <person name="Li J."/>
        </authorList>
    </citation>
    <scope>NUCLEOTIDE SEQUENCE [LARGE SCALE GENOMIC DNA]</scope>
    <source>
        <strain evidence="5 6">3016</strain>
    </source>
</reference>
<keyword evidence="6" id="KW-1185">Reference proteome</keyword>
<name>H6NJK0_9BACL</name>
<dbReference type="PANTHER" id="PTHR30036:SF1">
    <property type="entry name" value="D-XYLOSE-BINDING PERIPLASMIC PROTEIN"/>
    <property type="match status" value="1"/>
</dbReference>
<dbReference type="HOGENOM" id="CLU_037628_13_0_9"/>
<dbReference type="RefSeq" id="WP_014369937.1">
    <property type="nucleotide sequence ID" value="NC_016935.1"/>
</dbReference>
<comment type="subcellular location">
    <subcellularLocation>
        <location evidence="1">Cell envelope</location>
    </subcellularLocation>
</comment>
<evidence type="ECO:0000256" key="2">
    <source>
        <dbReference type="ARBA" id="ARBA00022729"/>
    </source>
</evidence>
<feature type="signal peptide" evidence="3">
    <location>
        <begin position="1"/>
        <end position="25"/>
    </location>
</feature>
<dbReference type="Proteomes" id="UP000007523">
    <property type="component" value="Chromosome"/>
</dbReference>
<proteinExistence type="predicted"/>
<evidence type="ECO:0000256" key="1">
    <source>
        <dbReference type="ARBA" id="ARBA00004196"/>
    </source>
</evidence>
<dbReference type="Pfam" id="PF13407">
    <property type="entry name" value="Peripla_BP_4"/>
    <property type="match status" value="1"/>
</dbReference>
<dbReference type="GO" id="GO:0030288">
    <property type="term" value="C:outer membrane-bounded periplasmic space"/>
    <property type="evidence" value="ECO:0007669"/>
    <property type="project" value="TreeGrafter"/>
</dbReference>
<dbReference type="PANTHER" id="PTHR30036">
    <property type="entry name" value="D-XYLOSE-BINDING PERIPLASMIC PROTEIN"/>
    <property type="match status" value="1"/>
</dbReference>
<dbReference type="PROSITE" id="PS51257">
    <property type="entry name" value="PROKAR_LIPOPROTEIN"/>
    <property type="match status" value="1"/>
</dbReference>
<dbReference type="InterPro" id="IPR050555">
    <property type="entry name" value="Bact_Solute-Bind_Prot2"/>
</dbReference>
<evidence type="ECO:0000313" key="6">
    <source>
        <dbReference type="Proteomes" id="UP000007523"/>
    </source>
</evidence>
<evidence type="ECO:0000259" key="4">
    <source>
        <dbReference type="Pfam" id="PF13407"/>
    </source>
</evidence>
<dbReference type="SUPFAM" id="SSF53822">
    <property type="entry name" value="Periplasmic binding protein-like I"/>
    <property type="match status" value="1"/>
</dbReference>